<feature type="compositionally biased region" description="Low complexity" evidence="8">
    <location>
        <begin position="886"/>
        <end position="902"/>
    </location>
</feature>
<keyword evidence="5" id="KW-0862">Zinc</keyword>
<dbReference type="PANTHER" id="PTHR12170">
    <property type="entry name" value="MACROPHAGE ERYTHROBLAST ATTACHER-RELATED"/>
    <property type="match status" value="1"/>
</dbReference>
<dbReference type="STRING" id="1169540.A0A0G4EEE5"/>
<name>A0A0G4EEE5_VITBC</name>
<dbReference type="OMA" id="ECYIPNA"/>
<dbReference type="SUPFAM" id="SSF57850">
    <property type="entry name" value="RING/U-box"/>
    <property type="match status" value="1"/>
</dbReference>
<dbReference type="Gene3D" id="3.30.40.10">
    <property type="entry name" value="Zinc/RING finger domain, C3HC4 (zinc finger)"/>
    <property type="match status" value="1"/>
</dbReference>
<feature type="region of interest" description="Disordered" evidence="8">
    <location>
        <begin position="778"/>
        <end position="810"/>
    </location>
</feature>
<keyword evidence="4 6" id="KW-0863">Zinc-finger</keyword>
<feature type="compositionally biased region" description="Polar residues" evidence="8">
    <location>
        <begin position="578"/>
        <end position="587"/>
    </location>
</feature>
<evidence type="ECO:0000256" key="5">
    <source>
        <dbReference type="ARBA" id="ARBA00022833"/>
    </source>
</evidence>
<evidence type="ECO:0000256" key="1">
    <source>
        <dbReference type="ARBA" id="ARBA00004496"/>
    </source>
</evidence>
<dbReference type="Pfam" id="PF10607">
    <property type="entry name" value="CTLH"/>
    <property type="match status" value="1"/>
</dbReference>
<dbReference type="OrthoDB" id="1933281at2759"/>
<dbReference type="InterPro" id="IPR044063">
    <property type="entry name" value="ZF_RING_GID"/>
</dbReference>
<feature type="compositionally biased region" description="Basic and acidic residues" evidence="8">
    <location>
        <begin position="1527"/>
        <end position="1538"/>
    </location>
</feature>
<feature type="compositionally biased region" description="Polar residues" evidence="8">
    <location>
        <begin position="187"/>
        <end position="199"/>
    </location>
</feature>
<dbReference type="PROSITE" id="PS50089">
    <property type="entry name" value="ZF_RING_2"/>
    <property type="match status" value="1"/>
</dbReference>
<reference evidence="11 12" key="1">
    <citation type="submission" date="2014-11" db="EMBL/GenBank/DDBJ databases">
        <authorList>
            <person name="Zhu J."/>
            <person name="Qi W."/>
            <person name="Song R."/>
        </authorList>
    </citation>
    <scope>NUCLEOTIDE SEQUENCE [LARGE SCALE GENOMIC DNA]</scope>
</reference>
<feature type="compositionally biased region" description="Pro residues" evidence="8">
    <location>
        <begin position="1113"/>
        <end position="1125"/>
    </location>
</feature>
<feature type="compositionally biased region" description="Pro residues" evidence="8">
    <location>
        <begin position="1363"/>
        <end position="1380"/>
    </location>
</feature>
<feature type="compositionally biased region" description="Pro residues" evidence="8">
    <location>
        <begin position="1390"/>
        <end position="1403"/>
    </location>
</feature>
<dbReference type="GO" id="GO:0005737">
    <property type="term" value="C:cytoplasm"/>
    <property type="evidence" value="ECO:0007669"/>
    <property type="project" value="UniProtKB-SubCell"/>
</dbReference>
<keyword evidence="2" id="KW-0963">Cytoplasm</keyword>
<feature type="zinc finger region" description="RING-Gid-type" evidence="7">
    <location>
        <begin position="1630"/>
        <end position="1673"/>
    </location>
</feature>
<feature type="compositionally biased region" description="Low complexity" evidence="8">
    <location>
        <begin position="967"/>
        <end position="979"/>
    </location>
</feature>
<feature type="compositionally biased region" description="Acidic residues" evidence="8">
    <location>
        <begin position="1457"/>
        <end position="1526"/>
    </location>
</feature>
<feature type="compositionally biased region" description="Low complexity" evidence="8">
    <location>
        <begin position="986"/>
        <end position="1010"/>
    </location>
</feature>
<dbReference type="CDD" id="cd16652">
    <property type="entry name" value="dRING_Rmd5p-like"/>
    <property type="match status" value="1"/>
</dbReference>
<dbReference type="GO" id="GO:0034657">
    <property type="term" value="C:GID complex"/>
    <property type="evidence" value="ECO:0007669"/>
    <property type="project" value="TreeGrafter"/>
</dbReference>
<dbReference type="GO" id="GO:0061630">
    <property type="term" value="F:ubiquitin protein ligase activity"/>
    <property type="evidence" value="ECO:0007669"/>
    <property type="project" value="InterPro"/>
</dbReference>
<dbReference type="GO" id="GO:0005634">
    <property type="term" value="C:nucleus"/>
    <property type="evidence" value="ECO:0007669"/>
    <property type="project" value="TreeGrafter"/>
</dbReference>
<evidence type="ECO:0000256" key="8">
    <source>
        <dbReference type="SAM" id="MobiDB-lite"/>
    </source>
</evidence>
<dbReference type="InterPro" id="IPR027370">
    <property type="entry name" value="Znf-RING_euk"/>
</dbReference>
<feature type="region of interest" description="Disordered" evidence="8">
    <location>
        <begin position="605"/>
        <end position="692"/>
    </location>
</feature>
<dbReference type="InterPro" id="IPR001841">
    <property type="entry name" value="Znf_RING"/>
</dbReference>
<evidence type="ECO:0000256" key="4">
    <source>
        <dbReference type="ARBA" id="ARBA00022771"/>
    </source>
</evidence>
<feature type="compositionally biased region" description="Basic and acidic residues" evidence="8">
    <location>
        <begin position="347"/>
        <end position="373"/>
    </location>
</feature>
<sequence length="1687" mass="177015">MSVWHRFRKRVRCGGCQSGGMDTLPQALERVSKRQRTLNERIHTNIDKLIGTLQSAKDKLSQLPNTATEAETAPILAELSSTVKEQAVSDKVAQENKEFYGVLTKFGKSLDKQYVGDVCQALRPIPIDERMIGKMIALHFLHYGRFDMLDVFRGELASVGLPYPNMPRTQPPSHPQQEAPDAEMLSADTSDTHAQQQQNGAVGVGVGASASGGEATGGHHEVPEAMIEAYKQLHQISAALDGGDVSSALRWLEGRSKAEGARYRQLTFRLHELEFLRLLSGGKGAYADGLAYAQQHFPSFWPHMKADIAKLMASIAFGDHTDSPYAMSQADVARKWRDTRKDFLKAFCEGRRKSPPVRERPSSARSRHGDDARTNGSHGTYPWGPGGPPGGGGGGGPRHSSRGSGDDGPEGMGGPSSVFSVGRARTGESRGRGALLNIPSWLRSAITRNAQTESAAHPSRILGGPPPDSTATLVSFSRPRAFHHQPSGEGCRPPHSRPPRINTSSNHHRLIFGAPPPPLPVFHTRSFIPIAPPHTPTPPIMTIDDRRPEGAGRAADDRRRGASAPGATFPVHRAAAGRTSQRPSPVNTRVREAGGFGFGAGMGMASAHQGPLPPGMSSRVGSSPWAAGLHGPPPIPPPSVDDDSPSLRHATPSWRGGRGVHDSGGGAPHRAPSTRATFTHSSPSARMRNRATRDEIRTILMQRIMRRQVAGLNTGPISGQIQQDISSILGSAANTVGRSQGPSSASSRILPPVGMPLPPGHLEMHAALAAANRGSTIPRAEPAAPQQGDTDTRGEGGGASRSSSSGAEGAGVGLDSFRVLAMLRPFQQSGSSGGGWRPTGQGQLEGSGEDRRSSGQRAEPTPPGPSSSDSQRGALSSTTAPSRVGSESASAAAVATDTASPAGEGSRSSTEGGQMGASTMEVLGVTSAGPVMAAAGASRSEGGPGGGASGTAAAESTQPAAVPPAQPSASLPSPSQAAPANPPPSCSAAAAQRGNTHASARSSSASASAAPPVPAATETEGGRAMAMLVAGTRRSVDDRLRMLLMLRRLLGGSGEGDGEREGESSGATGGPNLARLLREGLQNPGRSRSLQRVIEALEAATTPSYSDNNIPDRPSPSPSPSPPTHPGERQEGPPSPEPSERIDQLVDALEEALEELIDLEALAGGGAGPAASSSDGQQQQQQHQQQHQPQQRERESQDNGRSREGRRRRWLESLPSAVLREGLTSQFSPEELRALVYEISASLGGGRVGGTEEESPPPRPSYLEVARRAPPLAAIWRPRTGQSGEASSSSAAAAAAPVGVRVVSSSSGRLVPLPEEGEGEGSGEEAGAAPMEFVADGGAAAAAAAGREQSAGDNDDDNNQPRRGPPLSVPPSAQPIPPLARDPLLDMLDLPPPHPATGNPPPDTAAQGDDSPMAPEDRRQGGSREGSAAARLPLPLPSDFWRRMVGTAPGAPGGGGDPDDEPDDDPDTGNQQDDDDQHEEGDELDMINQEEEELEDEIDEIEEEVEGGEDNMVEAEEGSDLNVDEDLSPRPEAGRHGEGQGARDGGVERGDNNDDMEEEEETERIALPQQSPLSVAVCAGMVALPRLMQFQDLMSNGVAGDRGQEWLTSHQIPIELDLGRPFHFHSHFTCPVTRTQTSSANPPVLLTCGHCISKACLDRISRTARAKFKCPICPQQMHASQVKRLQV</sequence>
<dbReference type="FunFam" id="3.30.40.10:FF:000143">
    <property type="entry name" value="Regulator of gluconeogenesis Rmd5"/>
    <property type="match status" value="1"/>
</dbReference>
<gene>
    <name evidence="11" type="ORF">Vbra_7095</name>
</gene>
<comment type="subcellular location">
    <subcellularLocation>
        <location evidence="1">Cytoplasm</location>
    </subcellularLocation>
</comment>
<protein>
    <submittedName>
        <fullName evidence="11">Uncharacterized protein</fullName>
    </submittedName>
</protein>
<evidence type="ECO:0000313" key="11">
    <source>
        <dbReference type="EMBL" id="CEL93758.1"/>
    </source>
</evidence>
<evidence type="ECO:0000256" key="6">
    <source>
        <dbReference type="PROSITE-ProRule" id="PRU00175"/>
    </source>
</evidence>
<feature type="region of interest" description="Disordered" evidence="8">
    <location>
        <begin position="733"/>
        <end position="760"/>
    </location>
</feature>
<evidence type="ECO:0000256" key="7">
    <source>
        <dbReference type="PROSITE-ProRule" id="PRU01215"/>
    </source>
</evidence>
<feature type="region of interest" description="Disordered" evidence="8">
    <location>
        <begin position="163"/>
        <end position="219"/>
    </location>
</feature>
<feature type="region of interest" description="Disordered" evidence="8">
    <location>
        <begin position="1243"/>
        <end position="1263"/>
    </location>
</feature>
<dbReference type="VEuPathDB" id="CryptoDB:Vbra_7095"/>
<dbReference type="InterPro" id="IPR024964">
    <property type="entry name" value="CTLH/CRA"/>
</dbReference>
<dbReference type="InParanoid" id="A0A0G4EEE5"/>
<dbReference type="PROSITE" id="PS51867">
    <property type="entry name" value="ZF_RING_GID"/>
    <property type="match status" value="1"/>
</dbReference>
<evidence type="ECO:0000259" key="10">
    <source>
        <dbReference type="PROSITE" id="PS51867"/>
    </source>
</evidence>
<accession>A0A0G4EEE5</accession>
<organism evidence="11 12">
    <name type="scientific">Vitrella brassicaformis (strain CCMP3155)</name>
    <dbReference type="NCBI Taxonomy" id="1169540"/>
    <lineage>
        <taxon>Eukaryota</taxon>
        <taxon>Sar</taxon>
        <taxon>Alveolata</taxon>
        <taxon>Colpodellida</taxon>
        <taxon>Vitrellaceae</taxon>
        <taxon>Vitrella</taxon>
    </lineage>
</organism>
<dbReference type="Proteomes" id="UP000041254">
    <property type="component" value="Unassembled WGS sequence"/>
</dbReference>
<dbReference type="GO" id="GO:0043161">
    <property type="term" value="P:proteasome-mediated ubiquitin-dependent protein catabolic process"/>
    <property type="evidence" value="ECO:0007669"/>
    <property type="project" value="InterPro"/>
</dbReference>
<feature type="region of interest" description="Disordered" evidence="8">
    <location>
        <begin position="347"/>
        <end position="431"/>
    </location>
</feature>
<feature type="compositionally biased region" description="Polar residues" evidence="8">
    <location>
        <begin position="733"/>
        <end position="747"/>
    </location>
</feature>
<evidence type="ECO:0000256" key="3">
    <source>
        <dbReference type="ARBA" id="ARBA00022723"/>
    </source>
</evidence>
<dbReference type="Pfam" id="PF13445">
    <property type="entry name" value="zf-RING_UBOX"/>
    <property type="match status" value="1"/>
</dbReference>
<feature type="region of interest" description="Disordered" evidence="8">
    <location>
        <begin position="531"/>
        <end position="591"/>
    </location>
</feature>
<feature type="domain" description="RING-Gid-type" evidence="10">
    <location>
        <begin position="1630"/>
        <end position="1673"/>
    </location>
</feature>
<dbReference type="GO" id="GO:0008270">
    <property type="term" value="F:zinc ion binding"/>
    <property type="evidence" value="ECO:0007669"/>
    <property type="project" value="UniProtKB-KW"/>
</dbReference>
<feature type="compositionally biased region" description="Acidic residues" evidence="8">
    <location>
        <begin position="1148"/>
        <end position="1158"/>
    </location>
</feature>
<dbReference type="PANTHER" id="PTHR12170:SF3">
    <property type="entry name" value="GH10162P"/>
    <property type="match status" value="1"/>
</dbReference>
<feature type="domain" description="RING-type" evidence="9">
    <location>
        <begin position="1630"/>
        <end position="1673"/>
    </location>
</feature>
<dbReference type="InterPro" id="IPR013083">
    <property type="entry name" value="Znf_RING/FYVE/PHD"/>
</dbReference>
<feature type="compositionally biased region" description="Polar residues" evidence="8">
    <location>
        <begin position="866"/>
        <end position="881"/>
    </location>
</feature>
<feature type="compositionally biased region" description="Acidic residues" evidence="8">
    <location>
        <begin position="1553"/>
        <end position="1562"/>
    </location>
</feature>
<feature type="compositionally biased region" description="Low complexity" evidence="8">
    <location>
        <begin position="950"/>
        <end position="960"/>
    </location>
</feature>
<proteinExistence type="predicted"/>
<dbReference type="InterPro" id="IPR037683">
    <property type="entry name" value="Rmd5_dRing"/>
</dbReference>
<evidence type="ECO:0000256" key="2">
    <source>
        <dbReference type="ARBA" id="ARBA00022490"/>
    </source>
</evidence>
<keyword evidence="3" id="KW-0479">Metal-binding</keyword>
<evidence type="ECO:0000313" key="12">
    <source>
        <dbReference type="Proteomes" id="UP000041254"/>
    </source>
</evidence>
<keyword evidence="12" id="KW-1185">Reference proteome</keyword>
<dbReference type="EMBL" id="CDMY01000189">
    <property type="protein sequence ID" value="CEL93758.1"/>
    <property type="molecule type" value="Genomic_DNA"/>
</dbReference>
<feature type="compositionally biased region" description="Low complexity" evidence="8">
    <location>
        <begin position="1325"/>
        <end position="1346"/>
    </location>
</feature>
<feature type="region of interest" description="Disordered" evidence="8">
    <location>
        <begin position="827"/>
        <end position="1022"/>
    </location>
</feature>
<dbReference type="InterPro" id="IPR045098">
    <property type="entry name" value="Fyv10_fam"/>
</dbReference>
<feature type="compositionally biased region" description="Basic and acidic residues" evidence="8">
    <location>
        <begin position="543"/>
        <end position="560"/>
    </location>
</feature>
<feature type="compositionally biased region" description="Polar residues" evidence="8">
    <location>
        <begin position="674"/>
        <end position="684"/>
    </location>
</feature>
<evidence type="ECO:0000259" key="9">
    <source>
        <dbReference type="PROSITE" id="PS50089"/>
    </source>
</evidence>
<feature type="compositionally biased region" description="Low complexity" evidence="8">
    <location>
        <begin position="1169"/>
        <end position="1189"/>
    </location>
</feature>
<feature type="region of interest" description="Disordered" evidence="8">
    <location>
        <begin position="1279"/>
        <end position="1568"/>
    </location>
</feature>
<feature type="compositionally biased region" description="Basic and acidic residues" evidence="8">
    <location>
        <begin position="1190"/>
        <end position="1203"/>
    </location>
</feature>
<feature type="region of interest" description="Disordered" evidence="8">
    <location>
        <begin position="1050"/>
        <end position="1215"/>
    </location>
</feature>
<feature type="compositionally biased region" description="Low complexity" evidence="8">
    <location>
        <begin position="1286"/>
        <end position="1313"/>
    </location>
</feature>